<reference evidence="3" key="1">
    <citation type="submission" date="2019-11" db="EMBL/GenBank/DDBJ databases">
        <authorList>
            <person name="Feng L."/>
        </authorList>
    </citation>
    <scope>NUCLEOTIDE SEQUENCE</scope>
    <source>
        <strain evidence="3">PclaraLFYP37</strain>
    </source>
</reference>
<dbReference type="EMBL" id="CACRUT010000015">
    <property type="protein sequence ID" value="VYU31499.1"/>
    <property type="molecule type" value="Genomic_DNA"/>
</dbReference>
<keyword evidence="2" id="KW-0812">Transmembrane</keyword>
<keyword evidence="2" id="KW-1133">Transmembrane helix</keyword>
<protein>
    <submittedName>
        <fullName evidence="3">Uncharacterized protein</fullName>
    </submittedName>
</protein>
<feature type="coiled-coil region" evidence="1">
    <location>
        <begin position="32"/>
        <end position="69"/>
    </location>
</feature>
<name>A0A6N3DW83_9BACT</name>
<evidence type="ECO:0000256" key="1">
    <source>
        <dbReference type="SAM" id="Coils"/>
    </source>
</evidence>
<dbReference type="AlphaFoldDB" id="A0A6N3DW83"/>
<accession>A0A6N3DW83</accession>
<dbReference type="RefSeq" id="WP_412441996.1">
    <property type="nucleotide sequence ID" value="NZ_CACRUT010000015.1"/>
</dbReference>
<proteinExistence type="predicted"/>
<evidence type="ECO:0000256" key="2">
    <source>
        <dbReference type="SAM" id="Phobius"/>
    </source>
</evidence>
<gene>
    <name evidence="3" type="ORF">PCLFYP37_02489</name>
</gene>
<feature type="transmembrane region" description="Helical" evidence="2">
    <location>
        <begin position="171"/>
        <end position="194"/>
    </location>
</feature>
<evidence type="ECO:0000313" key="3">
    <source>
        <dbReference type="EMBL" id="VYU31499.1"/>
    </source>
</evidence>
<keyword evidence="2" id="KW-0472">Membrane</keyword>
<keyword evidence="1" id="KW-0175">Coiled coil</keyword>
<sequence>MGIWNSFKGQVGRDTGKVVSNLIWKDKHASVYRRAEDRKQEALKLKKKQLEAELEQKQLDREYEAEKDERIYIEKLKNRIENKVREIDDIEIPEDRKQQILLMNRLILLLKSNPFKDDGESDITNAYPEAILTKYEHTLMMFETLYSDDEKIEYYRRQLGALKKQKMRGKYLRLVLGIVVFILILLFFATMAYLQNNGYID</sequence>
<organism evidence="3">
    <name type="scientific">Paraprevotella clara</name>
    <dbReference type="NCBI Taxonomy" id="454154"/>
    <lineage>
        <taxon>Bacteria</taxon>
        <taxon>Pseudomonadati</taxon>
        <taxon>Bacteroidota</taxon>
        <taxon>Bacteroidia</taxon>
        <taxon>Bacteroidales</taxon>
        <taxon>Prevotellaceae</taxon>
        <taxon>Paraprevotella</taxon>
    </lineage>
</organism>